<comment type="subcellular location">
    <subcellularLocation>
        <location evidence="1">Membrane</location>
        <topology evidence="1">Multi-pass membrane protein</topology>
    </subcellularLocation>
</comment>
<keyword evidence="2 5" id="KW-0812">Transmembrane</keyword>
<evidence type="ECO:0000256" key="2">
    <source>
        <dbReference type="ARBA" id="ARBA00022692"/>
    </source>
</evidence>
<keyword evidence="7" id="KW-1185">Reference proteome</keyword>
<evidence type="ECO:0000256" key="5">
    <source>
        <dbReference type="SAM" id="Phobius"/>
    </source>
</evidence>
<evidence type="ECO:0000256" key="1">
    <source>
        <dbReference type="ARBA" id="ARBA00004141"/>
    </source>
</evidence>
<comment type="caution">
    <text evidence="6">The sequence shown here is derived from an EMBL/GenBank/DDBJ whole genome shotgun (WGS) entry which is preliminary data.</text>
</comment>
<keyword evidence="4 5" id="KW-0472">Membrane</keyword>
<dbReference type="Proteomes" id="UP000647235">
    <property type="component" value="Unassembled WGS sequence"/>
</dbReference>
<feature type="transmembrane region" description="Helical" evidence="5">
    <location>
        <begin position="225"/>
        <end position="244"/>
    </location>
</feature>
<gene>
    <name evidence="6" type="ORF">H8S07_08785</name>
</gene>
<feature type="transmembrane region" description="Helical" evidence="5">
    <location>
        <begin position="265"/>
        <end position="283"/>
    </location>
</feature>
<feature type="transmembrane region" description="Helical" evidence="5">
    <location>
        <begin position="92"/>
        <end position="111"/>
    </location>
</feature>
<feature type="transmembrane region" description="Helical" evidence="5">
    <location>
        <begin position="12"/>
        <end position="42"/>
    </location>
</feature>
<keyword evidence="3 5" id="KW-1133">Transmembrane helix</keyword>
<feature type="transmembrane region" description="Helical" evidence="5">
    <location>
        <begin position="123"/>
        <end position="144"/>
    </location>
</feature>
<organism evidence="6 7">
    <name type="scientific">Dorea hominis</name>
    <dbReference type="NCBI Taxonomy" id="2763040"/>
    <lineage>
        <taxon>Bacteria</taxon>
        <taxon>Bacillati</taxon>
        <taxon>Bacillota</taxon>
        <taxon>Clostridia</taxon>
        <taxon>Lachnospirales</taxon>
        <taxon>Lachnospiraceae</taxon>
        <taxon>Dorea</taxon>
    </lineage>
</organism>
<dbReference type="InterPro" id="IPR003339">
    <property type="entry name" value="ABC/ECF_trnsptr_transmembrane"/>
</dbReference>
<proteinExistence type="predicted"/>
<feature type="transmembrane region" description="Helical" evidence="5">
    <location>
        <begin position="54"/>
        <end position="72"/>
    </location>
</feature>
<dbReference type="CDD" id="cd16914">
    <property type="entry name" value="EcfT"/>
    <property type="match status" value="1"/>
</dbReference>
<evidence type="ECO:0000256" key="3">
    <source>
        <dbReference type="ARBA" id="ARBA00022989"/>
    </source>
</evidence>
<protein>
    <submittedName>
        <fullName evidence="6">Energy-coupling factor transporter transmembrane protein EcfT</fullName>
    </submittedName>
</protein>
<evidence type="ECO:0000313" key="7">
    <source>
        <dbReference type="Proteomes" id="UP000647235"/>
    </source>
</evidence>
<sequence>MSSFEELHPACLFSYFVAVMVLFFLCHHPLTMVLACACALFFLYNIEGRRAFSWCKWMLPVVLFIAVVNPLLNHRGVTRLFKLGNQWITLEAFGYGLTSGLSMAAIILWFACYQKVMTNDKFLYLFGKIAPSSALLITMAWNYIPDLTKKMKEIRDSQKMLKGMEEERGWKQILSRTKDALQTVTVLLGWSLENVVEQADSMKARGYGLRKRTTFHLFRFEQKDIFFSGIVGVIVIFCFVLRGMGCMTMEFYPQIQSGGSKKANILFLVLFLILLGIPGLIQWKEEKAWNSYDLKG</sequence>
<dbReference type="RefSeq" id="WP_186855891.1">
    <property type="nucleotide sequence ID" value="NZ_JACOOY010000010.1"/>
</dbReference>
<accession>A0ABR7EVJ9</accession>
<reference evidence="6 7" key="1">
    <citation type="submission" date="2020-08" db="EMBL/GenBank/DDBJ databases">
        <title>Genome public.</title>
        <authorList>
            <person name="Liu C."/>
            <person name="Sun Q."/>
        </authorList>
    </citation>
    <scope>NUCLEOTIDE SEQUENCE [LARGE SCALE GENOMIC DNA]</scope>
    <source>
        <strain evidence="6 7">NSJ-36</strain>
    </source>
</reference>
<evidence type="ECO:0000313" key="6">
    <source>
        <dbReference type="EMBL" id="MBC5665373.1"/>
    </source>
</evidence>
<evidence type="ECO:0000256" key="4">
    <source>
        <dbReference type="ARBA" id="ARBA00023136"/>
    </source>
</evidence>
<dbReference type="EMBL" id="JACOOY010000010">
    <property type="protein sequence ID" value="MBC5665373.1"/>
    <property type="molecule type" value="Genomic_DNA"/>
</dbReference>
<name>A0ABR7EVJ9_9FIRM</name>